<comment type="similarity">
    <text evidence="1">Belongs to the HyuE racemase family.</text>
</comment>
<dbReference type="InterPro" id="IPR001920">
    <property type="entry name" value="Asp/Glu_race"/>
</dbReference>
<dbReference type="PANTHER" id="PTHR28047:SF5">
    <property type="entry name" value="PROTEIN DCG1"/>
    <property type="match status" value="1"/>
</dbReference>
<sequence>MLKILWINPVGTDHYDAPFLEGFNQIKREDTTVDVVSLKNGPTHLEFMYYETMVLPEILSIVMKADREGYDAAVIGCFYDLGLHEAREVSEKMAIVAPEEACTALAATMGHRFSIIVTRDKCVPQMAKNLAEYGLNHKLASFKSLAIGVDDLHQDDETTYRRMLQCAKEAVVQDGAEVIVLGCTIQFGFYQRLQEEVGVPVIDAVAAPFKYAEYAADINRQFEWRHSKKCYYESPTDLAMQIK</sequence>
<comment type="caution">
    <text evidence="2">The sequence shown here is derived from an EMBL/GenBank/DDBJ whole genome shotgun (WGS) entry which is preliminary data.</text>
</comment>
<organism evidence="2 3">
    <name type="scientific">Fusibacter paucivorans</name>
    <dbReference type="NCBI Taxonomy" id="76009"/>
    <lineage>
        <taxon>Bacteria</taxon>
        <taxon>Bacillati</taxon>
        <taxon>Bacillota</taxon>
        <taxon>Clostridia</taxon>
        <taxon>Eubacteriales</taxon>
        <taxon>Eubacteriales Family XII. Incertae Sedis</taxon>
        <taxon>Fusibacter</taxon>
    </lineage>
</organism>
<accession>A0ABS5PQU0</accession>
<name>A0ABS5PQU0_9FIRM</name>
<dbReference type="RefSeq" id="WP_213237357.1">
    <property type="nucleotide sequence ID" value="NZ_JAHBCL010000021.1"/>
</dbReference>
<protein>
    <submittedName>
        <fullName evidence="2">Hydantoin racemase</fullName>
    </submittedName>
</protein>
<dbReference type="PANTHER" id="PTHR28047">
    <property type="entry name" value="PROTEIN DCG1"/>
    <property type="match status" value="1"/>
</dbReference>
<dbReference type="SUPFAM" id="SSF53681">
    <property type="entry name" value="Aspartate/glutamate racemase"/>
    <property type="match status" value="1"/>
</dbReference>
<evidence type="ECO:0000313" key="2">
    <source>
        <dbReference type="EMBL" id="MBS7527495.1"/>
    </source>
</evidence>
<dbReference type="InterPro" id="IPR052186">
    <property type="entry name" value="Hydantoin_racemase-like"/>
</dbReference>
<dbReference type="EMBL" id="JAHBCL010000021">
    <property type="protein sequence ID" value="MBS7527495.1"/>
    <property type="molecule type" value="Genomic_DNA"/>
</dbReference>
<evidence type="ECO:0000313" key="3">
    <source>
        <dbReference type="Proteomes" id="UP000746471"/>
    </source>
</evidence>
<reference evidence="2 3" key="1">
    <citation type="submission" date="2021-05" db="EMBL/GenBank/DDBJ databases">
        <title>Fusibacter ferrireducens sp. nov., an anaerobic, sulfur- and Fe-reducing bacterium isolated from the mangrove sediment.</title>
        <authorList>
            <person name="Qiu D."/>
        </authorList>
    </citation>
    <scope>NUCLEOTIDE SEQUENCE [LARGE SCALE GENOMIC DNA]</scope>
    <source>
        <strain evidence="2 3">DSM 12116</strain>
    </source>
</reference>
<evidence type="ECO:0000256" key="1">
    <source>
        <dbReference type="ARBA" id="ARBA00038414"/>
    </source>
</evidence>
<proteinExistence type="inferred from homology"/>
<gene>
    <name evidence="2" type="ORF">KHM83_12490</name>
</gene>
<dbReference type="InterPro" id="IPR015942">
    <property type="entry name" value="Asp/Glu/hydantoin_racemase"/>
</dbReference>
<keyword evidence="3" id="KW-1185">Reference proteome</keyword>
<dbReference type="Pfam" id="PF01177">
    <property type="entry name" value="Asp_Glu_race"/>
    <property type="match status" value="1"/>
</dbReference>
<dbReference type="Proteomes" id="UP000746471">
    <property type="component" value="Unassembled WGS sequence"/>
</dbReference>
<dbReference type="Gene3D" id="3.40.50.12500">
    <property type="match status" value="1"/>
</dbReference>
<dbReference type="InterPro" id="IPR053714">
    <property type="entry name" value="Iso_Racemase_Enz_sf"/>
</dbReference>